<reference evidence="3" key="1">
    <citation type="journal article" date="1999" name="J. Cancer Res. Clin. Oncol.">
        <title>Genomic studies of the Lucke tumor herpesvirus (RaHV-1).</title>
        <authorList>
            <person name="Davison A.J."/>
            <person name="Sauerbier W."/>
            <person name="Dolan A."/>
            <person name="Addison C."/>
            <person name="McKinnell R.G."/>
        </authorList>
    </citation>
    <scope>NUCLEOTIDE SEQUENCE [LARGE SCALE GENOMIC DNA]</scope>
    <source>
        <strain evidence="3">McKinnell</strain>
    </source>
</reference>
<sequence>MSTLFSCVCTSGASSLPTEAPALADSTPPPSPLPTEDLTSLLSPPSFAHVGGYVPREGCLLESRRPPVQCSVKEHQVEGLARYNVKEPIRLGHLSPLVPGYPPQFTVEADVCALHTGGCARGVEVQTACSRSMTAAQMRKWFMEQAPGKEAVLKDADIANYQKMCDWSHLDGSASGSFSLPYCLGMTMVMCEACIHICSMNKLSPPPSVTLQKHVEVAKSDVVQKKWTHRGHYLKCTFIRMKEDPRRVHALDWVRFSLLLQIDLLRRWAARFNRDFGFALYRCRVALAIFSVVHEEDFQLCIPRKYINVIGVHPHILHLDLCDGTHFRYVRTFLTAFHWNRVSAVLQTGVPLENLSLMRTLKVPEQESGEVTIL</sequence>
<dbReference type="RefSeq" id="YP_656757.1">
    <property type="nucleotide sequence ID" value="NC_008211.1"/>
</dbReference>
<accession>Q14VM8</accession>
<organism evidence="3">
    <name type="scientific">Ranid herpesvirus 1</name>
    <name type="common">Lucke tumor herpesvirus</name>
    <dbReference type="NCBI Taxonomy" id="85655"/>
    <lineage>
        <taxon>Viruses</taxon>
        <taxon>Duplodnaviria</taxon>
        <taxon>Heunggongvirae</taxon>
        <taxon>Peploviricota</taxon>
        <taxon>Herviviricetes</taxon>
        <taxon>Herpesvirales</taxon>
        <taxon>Alloherpesviridae</taxon>
        <taxon>Batravirus</taxon>
        <taxon>Batravirus ranidallo1</taxon>
    </lineage>
</organism>
<evidence type="ECO:0000313" key="2">
    <source>
        <dbReference type="EMBL" id="ABG25746.1"/>
    </source>
</evidence>
<name>Q14VM8_9VIRU</name>
<dbReference type="KEGG" id="vg:5141343"/>
<reference evidence="2 3" key="2">
    <citation type="journal article" date="2006" name="J. Gen. Virol.">
        <title>Genome sequences of two frog herpesviruses.</title>
        <authorList>
            <person name="Davison A.J."/>
            <person name="Cunningham C."/>
            <person name="Sauerbier W."/>
            <person name="McKinnell R.G."/>
        </authorList>
    </citation>
    <scope>NUCLEOTIDE SEQUENCE [LARGE SCALE GENOMIC DNA]</scope>
    <source>
        <strain evidence="2 3">McKinnell</strain>
    </source>
</reference>
<dbReference type="GeneID" id="5141343"/>
<feature type="region of interest" description="Disordered" evidence="1">
    <location>
        <begin position="18"/>
        <end position="41"/>
    </location>
</feature>
<keyword evidence="3" id="KW-1185">Reference proteome</keyword>
<evidence type="ECO:0000256" key="1">
    <source>
        <dbReference type="SAM" id="MobiDB-lite"/>
    </source>
</evidence>
<dbReference type="EMBL" id="DQ665917">
    <property type="protein sequence ID" value="ABG25746.1"/>
    <property type="molecule type" value="Genomic_DNA"/>
</dbReference>
<evidence type="ECO:0000313" key="3">
    <source>
        <dbReference type="Proteomes" id="UP000011238"/>
    </source>
</evidence>
<proteinExistence type="predicted"/>
<protein>
    <submittedName>
        <fullName evidence="2">ORF102</fullName>
    </submittedName>
</protein>
<dbReference type="Proteomes" id="UP000011238">
    <property type="component" value="Segment"/>
</dbReference>